<dbReference type="Pfam" id="PF00487">
    <property type="entry name" value="FA_desaturase"/>
    <property type="match status" value="1"/>
</dbReference>
<comment type="caution">
    <text evidence="12">The sequence shown here is derived from an EMBL/GenBank/DDBJ whole genome shotgun (WGS) entry which is preliminary data.</text>
</comment>
<dbReference type="PANTHER" id="PTHR12879:SF8">
    <property type="entry name" value="SPHINGOLIPID DELTA(4)-DESATURASE DES1"/>
    <property type="match status" value="1"/>
</dbReference>
<dbReference type="PANTHER" id="PTHR12879">
    <property type="entry name" value="SPHINGOLIPID DELTA 4 DESATURASE/C-4 HYDROXYLASE PROTEIN DES2"/>
    <property type="match status" value="1"/>
</dbReference>
<dbReference type="GO" id="GO:0046513">
    <property type="term" value="P:ceramide biosynthetic process"/>
    <property type="evidence" value="ECO:0007669"/>
    <property type="project" value="TreeGrafter"/>
</dbReference>
<feature type="transmembrane region" description="Helical" evidence="10">
    <location>
        <begin position="210"/>
        <end position="231"/>
    </location>
</feature>
<dbReference type="PIRSF" id="PIRSF017228">
    <property type="entry name" value="Sphnglp_dlt4_des"/>
    <property type="match status" value="1"/>
</dbReference>
<evidence type="ECO:0000256" key="1">
    <source>
        <dbReference type="ARBA" id="ARBA00004141"/>
    </source>
</evidence>
<dbReference type="AlphaFoldDB" id="A0A813SFR8"/>
<organism evidence="12 14">
    <name type="scientific">Didymodactylos carnosus</name>
    <dbReference type="NCBI Taxonomy" id="1234261"/>
    <lineage>
        <taxon>Eukaryota</taxon>
        <taxon>Metazoa</taxon>
        <taxon>Spiralia</taxon>
        <taxon>Gnathifera</taxon>
        <taxon>Rotifera</taxon>
        <taxon>Eurotatoria</taxon>
        <taxon>Bdelloidea</taxon>
        <taxon>Philodinida</taxon>
        <taxon>Philodinidae</taxon>
        <taxon>Didymodactylos</taxon>
    </lineage>
</organism>
<evidence type="ECO:0000256" key="5">
    <source>
        <dbReference type="ARBA" id="ARBA00022989"/>
    </source>
</evidence>
<dbReference type="InterPro" id="IPR005804">
    <property type="entry name" value="FA_desaturase_dom"/>
</dbReference>
<dbReference type="SMART" id="SM01269">
    <property type="entry name" value="Lipid_DES"/>
    <property type="match status" value="1"/>
</dbReference>
<name>A0A813SFR8_9BILA</name>
<accession>A0A813SFR8</accession>
<evidence type="ECO:0000256" key="6">
    <source>
        <dbReference type="ARBA" id="ARBA00023002"/>
    </source>
</evidence>
<dbReference type="EC" id="1.14.19.17" evidence="3"/>
<keyword evidence="7 9" id="KW-0443">Lipid metabolism</keyword>
<evidence type="ECO:0000259" key="11">
    <source>
        <dbReference type="SMART" id="SM01269"/>
    </source>
</evidence>
<keyword evidence="8 9" id="KW-0472">Membrane</keyword>
<evidence type="ECO:0000313" key="14">
    <source>
        <dbReference type="Proteomes" id="UP000663829"/>
    </source>
</evidence>
<feature type="transmembrane region" description="Helical" evidence="10">
    <location>
        <begin position="43"/>
        <end position="61"/>
    </location>
</feature>
<comment type="subcellular location">
    <subcellularLocation>
        <location evidence="1">Membrane</location>
        <topology evidence="1">Multi-pass membrane protein</topology>
    </subcellularLocation>
</comment>
<evidence type="ECO:0000256" key="3">
    <source>
        <dbReference type="ARBA" id="ARBA00012021"/>
    </source>
</evidence>
<evidence type="ECO:0000256" key="7">
    <source>
        <dbReference type="ARBA" id="ARBA00023098"/>
    </source>
</evidence>
<protein>
    <recommendedName>
        <fullName evidence="3">sphingolipid 4-desaturase</fullName>
        <ecNumber evidence="3">1.14.19.17</ecNumber>
    </recommendedName>
</protein>
<dbReference type="Proteomes" id="UP000663829">
    <property type="component" value="Unassembled WGS sequence"/>
</dbReference>
<dbReference type="Pfam" id="PF08557">
    <property type="entry name" value="Lipid_DES"/>
    <property type="match status" value="1"/>
</dbReference>
<dbReference type="Proteomes" id="UP000681722">
    <property type="component" value="Unassembled WGS sequence"/>
</dbReference>
<feature type="transmembrane region" description="Helical" evidence="10">
    <location>
        <begin position="184"/>
        <end position="204"/>
    </location>
</feature>
<dbReference type="InterPro" id="IPR013866">
    <property type="entry name" value="Sphingolipid_d4-desaturase_N"/>
</dbReference>
<evidence type="ECO:0000256" key="10">
    <source>
        <dbReference type="SAM" id="Phobius"/>
    </source>
</evidence>
<dbReference type="EMBL" id="CAJOBC010000383">
    <property type="protein sequence ID" value="CAF3579305.1"/>
    <property type="molecule type" value="Genomic_DNA"/>
</dbReference>
<dbReference type="InterPro" id="IPR011388">
    <property type="entry name" value="DES1/DES2"/>
</dbReference>
<feature type="transmembrane region" description="Helical" evidence="10">
    <location>
        <begin position="68"/>
        <end position="88"/>
    </location>
</feature>
<gene>
    <name evidence="12" type="ORF">GPM918_LOCUS3194</name>
    <name evidence="13" type="ORF">SRO942_LOCUS3194</name>
</gene>
<keyword evidence="14" id="KW-1185">Reference proteome</keyword>
<evidence type="ECO:0000256" key="4">
    <source>
        <dbReference type="ARBA" id="ARBA00022692"/>
    </source>
</evidence>
<feature type="domain" description="Sphingolipid delta4-desaturase N-terminal" evidence="11">
    <location>
        <begin position="5"/>
        <end position="43"/>
    </location>
</feature>
<evidence type="ECO:0000256" key="2">
    <source>
        <dbReference type="ARBA" id="ARBA00006146"/>
    </source>
</evidence>
<dbReference type="CDD" id="cd03508">
    <property type="entry name" value="Delta4-sphingolipid-FADS-like"/>
    <property type="match status" value="1"/>
</dbReference>
<proteinExistence type="inferred from homology"/>
<keyword evidence="4 10" id="KW-0812">Transmembrane</keyword>
<reference evidence="12" key="1">
    <citation type="submission" date="2021-02" db="EMBL/GenBank/DDBJ databases">
        <authorList>
            <person name="Nowell W R."/>
        </authorList>
    </citation>
    <scope>NUCLEOTIDE SEQUENCE</scope>
</reference>
<feature type="transmembrane region" description="Helical" evidence="10">
    <location>
        <begin position="150"/>
        <end position="172"/>
    </location>
</feature>
<keyword evidence="5 10" id="KW-1133">Transmembrane helix</keyword>
<keyword evidence="6 9" id="KW-0560">Oxidoreductase</keyword>
<evidence type="ECO:0000313" key="12">
    <source>
        <dbReference type="EMBL" id="CAF0794844.1"/>
    </source>
</evidence>
<dbReference type="EMBL" id="CAJNOQ010000383">
    <property type="protein sequence ID" value="CAF0794844.1"/>
    <property type="molecule type" value="Genomic_DNA"/>
</dbReference>
<comment type="similarity">
    <text evidence="2 9">Belongs to the fatty acid desaturase type 1 family. DEGS subfamily.</text>
</comment>
<evidence type="ECO:0000256" key="8">
    <source>
        <dbReference type="ARBA" id="ARBA00023136"/>
    </source>
</evidence>
<sequence>MGGVFTKQDFYYVYTDEPHATRRKEILKKYPEIKNLMGHDWRISIQAVICVLLQIIMAILIRESSWKLVFLVAYIIGGTINHSLALALHELTHNLAFGHSRPMCNRILGFIANLPLGVPASVTLKKYHLDHHRFQGDGEYDTDIPTNLEVMLFSTRLGKLVFLIIMPFLYAFRPIFVLPKAIHLLEVINFITAFLFNFIMYYYFGGKATLYFTLSTILGLSIHPISGHFIAEHYVFIKGHETYSYYGPLNWITYNVGYHNEHHDFPFIPGYRLPKVRQIAAEYYDNLPHYDSWTKVLYDFVMNRDVGPWSRVIRPSKMGKSVVISQQEYEKQVAKAQN</sequence>
<evidence type="ECO:0000313" key="13">
    <source>
        <dbReference type="EMBL" id="CAF3579305.1"/>
    </source>
</evidence>
<dbReference type="GO" id="GO:0016020">
    <property type="term" value="C:membrane"/>
    <property type="evidence" value="ECO:0007669"/>
    <property type="project" value="UniProtKB-SubCell"/>
</dbReference>
<evidence type="ECO:0000256" key="9">
    <source>
        <dbReference type="PIRNR" id="PIRNR017228"/>
    </source>
</evidence>
<dbReference type="GO" id="GO:0042284">
    <property type="term" value="F:sphingolipid delta-4 desaturase activity"/>
    <property type="evidence" value="ECO:0007669"/>
    <property type="project" value="UniProtKB-UniRule"/>
</dbReference>
<dbReference type="OrthoDB" id="200948at2759"/>